<organism evidence="9 10">
    <name type="scientific">Actibacterium naphthalenivorans</name>
    <dbReference type="NCBI Taxonomy" id="1614693"/>
    <lineage>
        <taxon>Bacteria</taxon>
        <taxon>Pseudomonadati</taxon>
        <taxon>Pseudomonadota</taxon>
        <taxon>Alphaproteobacteria</taxon>
        <taxon>Rhodobacterales</taxon>
        <taxon>Roseobacteraceae</taxon>
        <taxon>Actibacterium</taxon>
    </lineage>
</organism>
<dbReference type="GO" id="GO:0006302">
    <property type="term" value="P:double-strand break repair"/>
    <property type="evidence" value="ECO:0007669"/>
    <property type="project" value="TreeGrafter"/>
</dbReference>
<dbReference type="InterPro" id="IPR037278">
    <property type="entry name" value="ARFGAP/RecO"/>
</dbReference>
<dbReference type="GO" id="GO:0006310">
    <property type="term" value="P:DNA recombination"/>
    <property type="evidence" value="ECO:0007669"/>
    <property type="project" value="UniProtKB-UniRule"/>
</dbReference>
<evidence type="ECO:0000256" key="5">
    <source>
        <dbReference type="ARBA" id="ARBA00023204"/>
    </source>
</evidence>
<keyword evidence="10" id="KW-1185">Reference proteome</keyword>
<dbReference type="Proteomes" id="UP000585681">
    <property type="component" value="Unassembled WGS sequence"/>
</dbReference>
<dbReference type="InterPro" id="IPR022572">
    <property type="entry name" value="DNA_rep/recomb_RecO_N"/>
</dbReference>
<dbReference type="PANTHER" id="PTHR33991">
    <property type="entry name" value="DNA REPAIR PROTEIN RECO"/>
    <property type="match status" value="1"/>
</dbReference>
<dbReference type="SUPFAM" id="SSF57863">
    <property type="entry name" value="ArfGap/RecO-like zinc finger"/>
    <property type="match status" value="1"/>
</dbReference>
<keyword evidence="4 7" id="KW-0233">DNA recombination</keyword>
<dbReference type="Gene3D" id="2.40.50.140">
    <property type="entry name" value="Nucleic acid-binding proteins"/>
    <property type="match status" value="1"/>
</dbReference>
<evidence type="ECO:0000313" key="10">
    <source>
        <dbReference type="Proteomes" id="UP000585681"/>
    </source>
</evidence>
<sequence>MEWRDQGALLSVRRYGESSAIIEVFTAEHGRHAGVVRGGAGRKIAPVLQPGAQLDLTWRARLETHLGSFTVEPVRSRAAAVMGDRLALSGLNAVTALLGFALPEREAHPALYARSVTMLDLLSHADAWPLAYLRWEMALLEEMGFGLDLTRCAVTGSRDDLAYVSPKTGRAVSAEAAGEWADRLLPLPFCLLGQGPVSAAEVGEGLRVTGHFLAHWLAPSLGNRPLPEARARLIDLLERAAG</sequence>
<comment type="caution">
    <text evidence="9">The sequence shown here is derived from an EMBL/GenBank/DDBJ whole genome shotgun (WGS) entry which is preliminary data.</text>
</comment>
<evidence type="ECO:0000256" key="7">
    <source>
        <dbReference type="HAMAP-Rule" id="MF_00201"/>
    </source>
</evidence>
<dbReference type="PANTHER" id="PTHR33991:SF1">
    <property type="entry name" value="DNA REPAIR PROTEIN RECO"/>
    <property type="match status" value="1"/>
</dbReference>
<protein>
    <recommendedName>
        <fullName evidence="2 7">DNA repair protein RecO</fullName>
    </recommendedName>
    <alternativeName>
        <fullName evidence="6 7">Recombination protein O</fullName>
    </alternativeName>
</protein>
<dbReference type="HAMAP" id="MF_00201">
    <property type="entry name" value="RecO"/>
    <property type="match status" value="1"/>
</dbReference>
<dbReference type="GO" id="GO:0043590">
    <property type="term" value="C:bacterial nucleoid"/>
    <property type="evidence" value="ECO:0007669"/>
    <property type="project" value="TreeGrafter"/>
</dbReference>
<comment type="similarity">
    <text evidence="1 7">Belongs to the RecO family.</text>
</comment>
<gene>
    <name evidence="7" type="primary">recO</name>
    <name evidence="9" type="ORF">GGR17_001100</name>
</gene>
<proteinExistence type="inferred from homology"/>
<accession>A0A840CDF4</accession>
<dbReference type="Gene3D" id="1.20.1440.120">
    <property type="entry name" value="Recombination protein O, C-terminal domain"/>
    <property type="match status" value="1"/>
</dbReference>
<keyword evidence="5 7" id="KW-0234">DNA repair</keyword>
<dbReference type="InterPro" id="IPR042242">
    <property type="entry name" value="RecO_C"/>
</dbReference>
<evidence type="ECO:0000256" key="6">
    <source>
        <dbReference type="ARBA" id="ARBA00033409"/>
    </source>
</evidence>
<dbReference type="InterPro" id="IPR003717">
    <property type="entry name" value="RecO"/>
</dbReference>
<evidence type="ECO:0000256" key="3">
    <source>
        <dbReference type="ARBA" id="ARBA00022763"/>
    </source>
</evidence>
<keyword evidence="3 7" id="KW-0227">DNA damage</keyword>
<evidence type="ECO:0000256" key="2">
    <source>
        <dbReference type="ARBA" id="ARBA00021310"/>
    </source>
</evidence>
<evidence type="ECO:0000256" key="4">
    <source>
        <dbReference type="ARBA" id="ARBA00023172"/>
    </source>
</evidence>
<dbReference type="Pfam" id="PF02565">
    <property type="entry name" value="RecO_C"/>
    <property type="match status" value="1"/>
</dbReference>
<evidence type="ECO:0000259" key="8">
    <source>
        <dbReference type="Pfam" id="PF11967"/>
    </source>
</evidence>
<dbReference type="Pfam" id="PF11967">
    <property type="entry name" value="RecO_N"/>
    <property type="match status" value="1"/>
</dbReference>
<name>A0A840CDF4_9RHOB</name>
<feature type="domain" description="DNA replication/recombination mediator RecO N-terminal" evidence="8">
    <location>
        <begin position="1"/>
        <end position="76"/>
    </location>
</feature>
<reference evidence="9" key="1">
    <citation type="submission" date="2020-08" db="EMBL/GenBank/DDBJ databases">
        <title>Genomic Encyclopedia of Type Strains, Phase IV (KMG-IV): sequencing the most valuable type-strain genomes for metagenomic binning, comparative biology and taxonomic classification.</title>
        <authorList>
            <person name="Goeker M."/>
        </authorList>
    </citation>
    <scope>NUCLEOTIDE SEQUENCE [LARGE SCALE GENOMIC DNA]</scope>
    <source>
        <strain evidence="9">DSM 105040</strain>
    </source>
</reference>
<dbReference type="EMBL" id="JACIEQ010000001">
    <property type="protein sequence ID" value="MBB4021309.1"/>
    <property type="molecule type" value="Genomic_DNA"/>
</dbReference>
<dbReference type="AlphaFoldDB" id="A0A840CDF4"/>
<evidence type="ECO:0000256" key="1">
    <source>
        <dbReference type="ARBA" id="ARBA00007452"/>
    </source>
</evidence>
<dbReference type="NCBIfam" id="TIGR00613">
    <property type="entry name" value="reco"/>
    <property type="match status" value="1"/>
</dbReference>
<dbReference type="SUPFAM" id="SSF50249">
    <property type="entry name" value="Nucleic acid-binding proteins"/>
    <property type="match status" value="1"/>
</dbReference>
<dbReference type="InterPro" id="IPR012340">
    <property type="entry name" value="NA-bd_OB-fold"/>
</dbReference>
<evidence type="ECO:0000313" key="9">
    <source>
        <dbReference type="EMBL" id="MBB4021309.1"/>
    </source>
</evidence>
<comment type="function">
    <text evidence="7">Involved in DNA repair and RecF pathway recombination.</text>
</comment>